<evidence type="ECO:0008006" key="4">
    <source>
        <dbReference type="Google" id="ProtNLM"/>
    </source>
</evidence>
<feature type="signal peptide" evidence="1">
    <location>
        <begin position="1"/>
        <end position="23"/>
    </location>
</feature>
<proteinExistence type="predicted"/>
<evidence type="ECO:0000313" key="2">
    <source>
        <dbReference type="EMBL" id="NMM48757.1"/>
    </source>
</evidence>
<comment type="caution">
    <text evidence="2">The sequence shown here is derived from an EMBL/GenBank/DDBJ whole genome shotgun (WGS) entry which is preliminary data.</text>
</comment>
<feature type="chain" id="PRO_5032616886" description="DUF4421 domain-containing protein" evidence="1">
    <location>
        <begin position="24"/>
        <end position="347"/>
    </location>
</feature>
<keyword evidence="3" id="KW-1185">Reference proteome</keyword>
<organism evidence="2 3">
    <name type="scientific">Marinigracilibium pacificum</name>
    <dbReference type="NCBI Taxonomy" id="2729599"/>
    <lineage>
        <taxon>Bacteria</taxon>
        <taxon>Pseudomonadati</taxon>
        <taxon>Bacteroidota</taxon>
        <taxon>Cytophagia</taxon>
        <taxon>Cytophagales</taxon>
        <taxon>Flammeovirgaceae</taxon>
        <taxon>Marinigracilibium</taxon>
    </lineage>
</organism>
<keyword evidence="1" id="KW-0732">Signal</keyword>
<dbReference type="RefSeq" id="WP_169680988.1">
    <property type="nucleotide sequence ID" value="NZ_JABBNU010000005.1"/>
</dbReference>
<evidence type="ECO:0000313" key="3">
    <source>
        <dbReference type="Proteomes" id="UP000559010"/>
    </source>
</evidence>
<gene>
    <name evidence="2" type="ORF">HH304_10130</name>
</gene>
<accession>A0A848IWQ7</accession>
<evidence type="ECO:0000256" key="1">
    <source>
        <dbReference type="SAM" id="SignalP"/>
    </source>
</evidence>
<protein>
    <recommendedName>
        <fullName evidence="4">DUF4421 domain-containing protein</fullName>
    </recommendedName>
</protein>
<name>A0A848IWQ7_9BACT</name>
<dbReference type="Proteomes" id="UP000559010">
    <property type="component" value="Unassembled WGS sequence"/>
</dbReference>
<reference evidence="2 3" key="1">
    <citation type="submission" date="2020-04" db="EMBL/GenBank/DDBJ databases">
        <title>Flammeovirgaceae bacterium KN852 isolated from deep sea.</title>
        <authorList>
            <person name="Zhang D.-C."/>
        </authorList>
    </citation>
    <scope>NUCLEOTIDE SEQUENCE [LARGE SCALE GENOMIC DNA]</scope>
    <source>
        <strain evidence="2 3">KN852</strain>
    </source>
</reference>
<dbReference type="AlphaFoldDB" id="A0A848IWQ7"/>
<dbReference type="EMBL" id="JABBNU010000005">
    <property type="protein sequence ID" value="NMM48757.1"/>
    <property type="molecule type" value="Genomic_DNA"/>
</dbReference>
<sequence>MKCFRVNNVSVILLMLFVSQVVAQQTQKESLQVLNEKDDIVNKADRFKPRPTFIEFSYEAFRSFFSEAEVPDGKTEAATIEQNLVRKVKFRFPILLKDNLNLIGGFGYRHEQFKFRDVTDPEFPLFVQFEDKPLKQIAFKLYFKKDLYNDKFLYSYFQSSLNSDVPSFEDLGSQLKFSLTTIYGKNINPHKAIGMGISFGYDFGRPAIYPVFILNNDFNLHWGYELMLPKKAELRYSPNNSNHFYVGLEVQGASYHLRNEVLPEYDRLEFRRSSIRALFTYEREVYDWIWVGFKVGYREPINIYISEPRKRRKDAILLLNADGAPYLRFSVFFVPPKVLVEKSKTSF</sequence>